<reference evidence="4" key="1">
    <citation type="submission" date="2017-02" db="UniProtKB">
        <authorList>
            <consortium name="WormBaseParasite"/>
        </authorList>
    </citation>
    <scope>IDENTIFICATION</scope>
</reference>
<dbReference type="PANTHER" id="PTHR13593:SF113">
    <property type="entry name" value="SI:DKEY-266F7.9"/>
    <property type="match status" value="1"/>
</dbReference>
<proteinExistence type="predicted"/>
<sequence>MADWMSKLPVAARERPLMNLAIPGSHHSGTCELNEESEITMDQPWCVRALTSNDTVRKAVYNWSKDQSLNILQQLEAGIRYLDVTVVAAVDNIFVAHGLYCMPIRELLRKVDEFTTAHPKEVVLIDINRFYQFNEFQHAKLLELLDAVFGKKLISRPSSAQNILSYTLNKIWEDGGQVIVFYRPNKLVLPRKDKDNDATISEPPQIPKYIWSNEFIRNPWPRTEEPEKMIEEVQEIFKKRNLDDGFQVCQAIVTLTLNAVIRQPLGTFETRYARRTTRALVRWLRKHGYEYRSNINIISTDFVDEEQFCETVIDLNN</sequence>
<evidence type="ECO:0000313" key="2">
    <source>
        <dbReference type="EMBL" id="VDD87408.1"/>
    </source>
</evidence>
<dbReference type="STRING" id="51028.A0A0N4UZ11"/>
<dbReference type="GO" id="GO:0008081">
    <property type="term" value="F:phosphoric diester hydrolase activity"/>
    <property type="evidence" value="ECO:0007669"/>
    <property type="project" value="InterPro"/>
</dbReference>
<dbReference type="InterPro" id="IPR000909">
    <property type="entry name" value="PLipase_C_PInositol-sp_X_dom"/>
</dbReference>
<dbReference type="EMBL" id="UXUI01007401">
    <property type="protein sequence ID" value="VDD87408.1"/>
    <property type="molecule type" value="Genomic_DNA"/>
</dbReference>
<dbReference type="PROSITE" id="PS50007">
    <property type="entry name" value="PIPLC_X_DOMAIN"/>
    <property type="match status" value="1"/>
</dbReference>
<accession>A0A0N4UZ11</accession>
<evidence type="ECO:0000259" key="1">
    <source>
        <dbReference type="Pfam" id="PF00388"/>
    </source>
</evidence>
<dbReference type="Proteomes" id="UP000274131">
    <property type="component" value="Unassembled WGS sequence"/>
</dbReference>
<dbReference type="InterPro" id="IPR051057">
    <property type="entry name" value="PI-PLC_domain"/>
</dbReference>
<dbReference type="GO" id="GO:0006629">
    <property type="term" value="P:lipid metabolic process"/>
    <property type="evidence" value="ECO:0007669"/>
    <property type="project" value="InterPro"/>
</dbReference>
<name>A0A0N4UZ11_ENTVE</name>
<dbReference type="WBParaSite" id="EVEC_0000284301-mRNA-1">
    <property type="protein sequence ID" value="EVEC_0000284301-mRNA-1"/>
    <property type="gene ID" value="EVEC_0000284301"/>
</dbReference>
<dbReference type="Gene3D" id="3.20.20.190">
    <property type="entry name" value="Phosphatidylinositol (PI) phosphodiesterase"/>
    <property type="match status" value="1"/>
</dbReference>
<organism evidence="4">
    <name type="scientific">Enterobius vermicularis</name>
    <name type="common">Human pinworm</name>
    <dbReference type="NCBI Taxonomy" id="51028"/>
    <lineage>
        <taxon>Eukaryota</taxon>
        <taxon>Metazoa</taxon>
        <taxon>Ecdysozoa</taxon>
        <taxon>Nematoda</taxon>
        <taxon>Chromadorea</taxon>
        <taxon>Rhabditida</taxon>
        <taxon>Spirurina</taxon>
        <taxon>Oxyuridomorpha</taxon>
        <taxon>Oxyuroidea</taxon>
        <taxon>Oxyuridae</taxon>
        <taxon>Enterobius</taxon>
    </lineage>
</organism>
<dbReference type="PANTHER" id="PTHR13593">
    <property type="match status" value="1"/>
</dbReference>
<dbReference type="SUPFAM" id="SSF51695">
    <property type="entry name" value="PLC-like phosphodiesterases"/>
    <property type="match status" value="1"/>
</dbReference>
<dbReference type="AlphaFoldDB" id="A0A0N4UZ11"/>
<protein>
    <submittedName>
        <fullName evidence="4">PLCXc domain-containing protein</fullName>
    </submittedName>
</protein>
<dbReference type="CDD" id="cd08616">
    <property type="entry name" value="PI-PLCXD1c"/>
    <property type="match status" value="1"/>
</dbReference>
<dbReference type="Pfam" id="PF00388">
    <property type="entry name" value="PI-PLC-X"/>
    <property type="match status" value="1"/>
</dbReference>
<keyword evidence="3" id="KW-1185">Reference proteome</keyword>
<dbReference type="InterPro" id="IPR042158">
    <property type="entry name" value="PLCXD1/2/3"/>
</dbReference>
<dbReference type="OrthoDB" id="1046782at2759"/>
<gene>
    <name evidence="2" type="ORF">EVEC_LOCUS2551</name>
</gene>
<evidence type="ECO:0000313" key="4">
    <source>
        <dbReference type="WBParaSite" id="EVEC_0000284301-mRNA-1"/>
    </source>
</evidence>
<feature type="domain" description="Phosphatidylinositol-specific phospholipase C X" evidence="1">
    <location>
        <begin position="62"/>
        <end position="162"/>
    </location>
</feature>
<evidence type="ECO:0000313" key="3">
    <source>
        <dbReference type="Proteomes" id="UP000274131"/>
    </source>
</evidence>
<reference evidence="2 3" key="2">
    <citation type="submission" date="2018-10" db="EMBL/GenBank/DDBJ databases">
        <authorList>
            <consortium name="Pathogen Informatics"/>
        </authorList>
    </citation>
    <scope>NUCLEOTIDE SEQUENCE [LARGE SCALE GENOMIC DNA]</scope>
</reference>
<dbReference type="InterPro" id="IPR017946">
    <property type="entry name" value="PLC-like_Pdiesterase_TIM-brl"/>
</dbReference>